<evidence type="ECO:0000313" key="8">
    <source>
        <dbReference type="Proteomes" id="UP000244727"/>
    </source>
</evidence>
<dbReference type="CDD" id="cd10336">
    <property type="entry name" value="SLC6sbd_Tyt1-Like"/>
    <property type="match status" value="1"/>
</dbReference>
<dbReference type="GO" id="GO:0016020">
    <property type="term" value="C:membrane"/>
    <property type="evidence" value="ECO:0007669"/>
    <property type="project" value="UniProtKB-SubCell"/>
</dbReference>
<keyword evidence="8" id="KW-1185">Reference proteome</keyword>
<feature type="transmembrane region" description="Helical" evidence="6">
    <location>
        <begin position="422"/>
        <end position="448"/>
    </location>
</feature>
<evidence type="ECO:0000256" key="1">
    <source>
        <dbReference type="ARBA" id="ARBA00004141"/>
    </source>
</evidence>
<dbReference type="InterPro" id="IPR047218">
    <property type="entry name" value="YocR/YhdH-like"/>
</dbReference>
<comment type="subcellular location">
    <subcellularLocation>
        <location evidence="1">Membrane</location>
        <topology evidence="1">Multi-pass membrane protein</topology>
    </subcellularLocation>
</comment>
<dbReference type="RefSeq" id="WP_108380674.1">
    <property type="nucleotide sequence ID" value="NZ_CP028858.1"/>
</dbReference>
<dbReference type="InterPro" id="IPR000175">
    <property type="entry name" value="Na/ntran_symport"/>
</dbReference>
<dbReference type="SUPFAM" id="SSF161070">
    <property type="entry name" value="SNF-like"/>
    <property type="match status" value="1"/>
</dbReference>
<feature type="transmembrane region" description="Helical" evidence="6">
    <location>
        <begin position="40"/>
        <end position="65"/>
    </location>
</feature>
<feature type="transmembrane region" description="Helical" evidence="6">
    <location>
        <begin position="354"/>
        <end position="378"/>
    </location>
</feature>
<dbReference type="GO" id="GO:0005524">
    <property type="term" value="F:ATP binding"/>
    <property type="evidence" value="ECO:0007669"/>
    <property type="project" value="UniProtKB-KW"/>
</dbReference>
<reference evidence="7 8" key="1">
    <citation type="submission" date="2018-04" db="EMBL/GenBank/DDBJ databases">
        <title>Halococcoides cellulosivorans gen. nov., sp. nov., an extremely halophilic cellulose-utilizing haloarchaeon from hypersaline lakes.</title>
        <authorList>
            <person name="Sorokin D.Y."/>
            <person name="Toshchakov S.V."/>
            <person name="Samarov N.I."/>
            <person name="Korzhenkov A."/>
            <person name="Kublanov I.V."/>
        </authorList>
    </citation>
    <scope>NUCLEOTIDE SEQUENCE [LARGE SCALE GENOMIC DNA]</scope>
    <source>
        <strain evidence="7 8">HArcel1</strain>
    </source>
</reference>
<dbReference type="PRINTS" id="PR00176">
    <property type="entry name" value="NANEUSMPORT"/>
</dbReference>
<evidence type="ECO:0000256" key="5">
    <source>
        <dbReference type="ARBA" id="ARBA00023136"/>
    </source>
</evidence>
<keyword evidence="4 6" id="KW-1133">Transmembrane helix</keyword>
<dbReference type="AlphaFoldDB" id="A0A2R4WXN7"/>
<dbReference type="EMBL" id="CP028858">
    <property type="protein sequence ID" value="AWB26305.1"/>
    <property type="molecule type" value="Genomic_DNA"/>
</dbReference>
<dbReference type="InterPro" id="IPR037272">
    <property type="entry name" value="SNS_sf"/>
</dbReference>
<evidence type="ECO:0000256" key="4">
    <source>
        <dbReference type="ARBA" id="ARBA00022989"/>
    </source>
</evidence>
<dbReference type="GeneID" id="36510943"/>
<evidence type="ECO:0000256" key="6">
    <source>
        <dbReference type="SAM" id="Phobius"/>
    </source>
</evidence>
<dbReference type="PANTHER" id="PTHR42948">
    <property type="entry name" value="TRANSPORTER"/>
    <property type="match status" value="1"/>
</dbReference>
<keyword evidence="7" id="KW-0547">Nucleotide-binding</keyword>
<feature type="transmembrane region" description="Helical" evidence="6">
    <location>
        <begin position="255"/>
        <end position="282"/>
    </location>
</feature>
<sequence>MSERDAWATRLGFILAAVGSAVGLGNVWRFPWMTADNGGSAFLVVYLAIVFAVALPGLIGEFVVGRRGERNPVGTFARLGSSSWRPIGWIAVLTSLIVLTFYSVAGGWVLRYLFDSAGGDVLLQSVGLASTTAFGSPGAHFGAISVGPAALIAHLVFIGLTGAIVYFGVADGIERATKIMVPAIVLLLIGLAAWAFTLEGAAEGLAFYLAPDIDYLAANLIGVVEAAAGQALFTLSVGAGVMLTYASYLDEDRSLFVDGASIAVLNTAIGLLAGLVVFPIVFSFGSIEAGSGGPGVIFVSLAQAFSQLPAGRVIGAIFYLVLALAALSSAISIMEVLVAYLVDEHAIARERATVGITLLFAATGTVCALSSDVFALFADNLANLGLATGLLAFLLFAVWILRDEATDELRLGGGRVTDALATPWLALIATVLPVFLVFTILGGLPAALTTLGDLLGSVPGWGYLVGAIALVGLAHAVVFRTEIAAFAN</sequence>
<name>A0A2R4WXN7_9EURY</name>
<gene>
    <name evidence="7" type="ORF">HARCEL1_00510</name>
</gene>
<dbReference type="Proteomes" id="UP000244727">
    <property type="component" value="Chromosome"/>
</dbReference>
<proteinExistence type="predicted"/>
<feature type="transmembrane region" description="Helical" evidence="6">
    <location>
        <begin position="384"/>
        <end position="401"/>
    </location>
</feature>
<evidence type="ECO:0000256" key="2">
    <source>
        <dbReference type="ARBA" id="ARBA00022448"/>
    </source>
</evidence>
<evidence type="ECO:0000313" key="7">
    <source>
        <dbReference type="EMBL" id="AWB26305.1"/>
    </source>
</evidence>
<feature type="transmembrane region" description="Helical" evidence="6">
    <location>
        <begin position="316"/>
        <end position="342"/>
    </location>
</feature>
<protein>
    <submittedName>
        <fullName evidence="7">Daunorubicin ABC transporter ATP-binding protein</fullName>
    </submittedName>
</protein>
<keyword evidence="7" id="KW-0067">ATP-binding</keyword>
<feature type="transmembrane region" description="Helical" evidence="6">
    <location>
        <begin position="86"/>
        <end position="110"/>
    </location>
</feature>
<accession>A0A2R4WXN7</accession>
<feature type="transmembrane region" description="Helical" evidence="6">
    <location>
        <begin position="216"/>
        <end position="243"/>
    </location>
</feature>
<dbReference type="Pfam" id="PF00209">
    <property type="entry name" value="SNF"/>
    <property type="match status" value="2"/>
</dbReference>
<keyword evidence="5 6" id="KW-0472">Membrane</keyword>
<keyword evidence="2" id="KW-0813">Transport</keyword>
<feature type="transmembrane region" description="Helical" evidence="6">
    <location>
        <begin position="179"/>
        <end position="196"/>
    </location>
</feature>
<dbReference type="NCBIfam" id="NF037979">
    <property type="entry name" value="Na_transp"/>
    <property type="match status" value="1"/>
</dbReference>
<feature type="transmembrane region" description="Helical" evidence="6">
    <location>
        <begin position="141"/>
        <end position="167"/>
    </location>
</feature>
<dbReference type="KEGG" id="harc:HARCEL1_00510"/>
<organism evidence="7 8">
    <name type="scientific">Halococcoides cellulosivorans</name>
    <dbReference type="NCBI Taxonomy" id="1679096"/>
    <lineage>
        <taxon>Archaea</taxon>
        <taxon>Methanobacteriati</taxon>
        <taxon>Methanobacteriota</taxon>
        <taxon>Stenosarchaea group</taxon>
        <taxon>Halobacteria</taxon>
        <taxon>Halobacteriales</taxon>
        <taxon>Haloarculaceae</taxon>
        <taxon>Halococcoides</taxon>
    </lineage>
</organism>
<feature type="transmembrane region" description="Helical" evidence="6">
    <location>
        <begin position="460"/>
        <end position="479"/>
    </location>
</feature>
<dbReference type="PROSITE" id="PS50267">
    <property type="entry name" value="NA_NEUROTRAN_SYMP_3"/>
    <property type="match status" value="1"/>
</dbReference>
<dbReference type="PANTHER" id="PTHR42948:SF1">
    <property type="entry name" value="TRANSPORTER"/>
    <property type="match status" value="1"/>
</dbReference>
<keyword evidence="3 6" id="KW-0812">Transmembrane</keyword>
<feature type="transmembrane region" description="Helical" evidence="6">
    <location>
        <begin position="7"/>
        <end position="28"/>
    </location>
</feature>
<evidence type="ECO:0000256" key="3">
    <source>
        <dbReference type="ARBA" id="ARBA00022692"/>
    </source>
</evidence>